<feature type="coiled-coil region" evidence="1">
    <location>
        <begin position="24"/>
        <end position="65"/>
    </location>
</feature>
<evidence type="ECO:0000313" key="2">
    <source>
        <dbReference type="EMBL" id="KAK8545510.1"/>
    </source>
</evidence>
<dbReference type="EMBL" id="JBBPBM010000023">
    <property type="protein sequence ID" value="KAK8545510.1"/>
    <property type="molecule type" value="Genomic_DNA"/>
</dbReference>
<evidence type="ECO:0000256" key="1">
    <source>
        <dbReference type="SAM" id="Coils"/>
    </source>
</evidence>
<gene>
    <name evidence="2" type="ORF">V6N12_026342</name>
</gene>
<reference evidence="2 3" key="1">
    <citation type="journal article" date="2024" name="G3 (Bethesda)">
        <title>Genome assembly of Hibiscus sabdariffa L. provides insights into metabolisms of medicinal natural products.</title>
        <authorList>
            <person name="Kim T."/>
        </authorList>
    </citation>
    <scope>NUCLEOTIDE SEQUENCE [LARGE SCALE GENOMIC DNA]</scope>
    <source>
        <strain evidence="2">TK-2024</strain>
        <tissue evidence="2">Old leaves</tissue>
    </source>
</reference>
<protein>
    <submittedName>
        <fullName evidence="2">Uncharacterized protein</fullName>
    </submittedName>
</protein>
<accession>A0ABR2DRZ2</accession>
<name>A0ABR2DRZ2_9ROSI</name>
<organism evidence="2 3">
    <name type="scientific">Hibiscus sabdariffa</name>
    <name type="common">roselle</name>
    <dbReference type="NCBI Taxonomy" id="183260"/>
    <lineage>
        <taxon>Eukaryota</taxon>
        <taxon>Viridiplantae</taxon>
        <taxon>Streptophyta</taxon>
        <taxon>Embryophyta</taxon>
        <taxon>Tracheophyta</taxon>
        <taxon>Spermatophyta</taxon>
        <taxon>Magnoliopsida</taxon>
        <taxon>eudicotyledons</taxon>
        <taxon>Gunneridae</taxon>
        <taxon>Pentapetalae</taxon>
        <taxon>rosids</taxon>
        <taxon>malvids</taxon>
        <taxon>Malvales</taxon>
        <taxon>Malvaceae</taxon>
        <taxon>Malvoideae</taxon>
        <taxon>Hibiscus</taxon>
    </lineage>
</organism>
<keyword evidence="3" id="KW-1185">Reference proteome</keyword>
<dbReference type="Proteomes" id="UP001472677">
    <property type="component" value="Unassembled WGS sequence"/>
</dbReference>
<proteinExistence type="predicted"/>
<keyword evidence="1" id="KW-0175">Coiled coil</keyword>
<comment type="caution">
    <text evidence="2">The sequence shown here is derived from an EMBL/GenBank/DDBJ whole genome shotgun (WGS) entry which is preliminary data.</text>
</comment>
<evidence type="ECO:0000313" key="3">
    <source>
        <dbReference type="Proteomes" id="UP001472677"/>
    </source>
</evidence>
<sequence length="131" mass="14990">MVLCVLIKQDPKDVIIAFALEAMVERKRNEKRRMYELLRAAQVELRDKAKECEMLKRKKQSMLAKQASNQKLVDVFMLFIVIEAIDKNDVENVQKLAEKTMMDVILDMMNAGAGHNDNDNGFAADDGKKET</sequence>